<dbReference type="Pfam" id="PF03417">
    <property type="entry name" value="AAT"/>
    <property type="match status" value="1"/>
</dbReference>
<name>A0A381VAC7_9ZZZZ</name>
<feature type="domain" description="Peptidase C45 hydrolase" evidence="1">
    <location>
        <begin position="15"/>
        <end position="231"/>
    </location>
</feature>
<evidence type="ECO:0000259" key="1">
    <source>
        <dbReference type="Pfam" id="PF03417"/>
    </source>
</evidence>
<dbReference type="Gene3D" id="3.60.60.10">
    <property type="entry name" value="Penicillin V Acylase, Chain A"/>
    <property type="match status" value="1"/>
</dbReference>
<sequence>MCTIGTLRLGRHEYLLFKNKDFGRENFVDEIFLSADVLGIQGVSTWANSDSSQDQFSGFSIGANRYGLFCCDANVREEPATGWNYDLLTEIALREGTDVESAINAVDRAVGRHPYWCSNLMLVDGVTSAAIEVHGSEIAIERHTERLTRTNHHLLFGARPMDEDTITTESRLAFSRERLTNANSIEDIQRLQASHDSNDETTGICNHSAHQTVYSYILYCQDGEMSLLVRQGRPCSGSVYHCLTPPIGNQWSQEGEALFRSSYPSASLV</sequence>
<dbReference type="AlphaFoldDB" id="A0A381VAC7"/>
<dbReference type="EMBL" id="UINC01008284">
    <property type="protein sequence ID" value="SVA37312.1"/>
    <property type="molecule type" value="Genomic_DNA"/>
</dbReference>
<gene>
    <name evidence="2" type="ORF">METZ01_LOCUS90166</name>
</gene>
<accession>A0A381VAC7</accession>
<dbReference type="InterPro" id="IPR005079">
    <property type="entry name" value="Peptidase_C45_hydrolase"/>
</dbReference>
<protein>
    <recommendedName>
        <fullName evidence="1">Peptidase C45 hydrolase domain-containing protein</fullName>
    </recommendedName>
</protein>
<evidence type="ECO:0000313" key="2">
    <source>
        <dbReference type="EMBL" id="SVA37312.1"/>
    </source>
</evidence>
<reference evidence="2" key="1">
    <citation type="submission" date="2018-05" db="EMBL/GenBank/DDBJ databases">
        <authorList>
            <person name="Lanie J.A."/>
            <person name="Ng W.-L."/>
            <person name="Kazmierczak K.M."/>
            <person name="Andrzejewski T.M."/>
            <person name="Davidsen T.M."/>
            <person name="Wayne K.J."/>
            <person name="Tettelin H."/>
            <person name="Glass J.I."/>
            <person name="Rusch D."/>
            <person name="Podicherti R."/>
            <person name="Tsui H.-C.T."/>
            <person name="Winkler M.E."/>
        </authorList>
    </citation>
    <scope>NUCLEOTIDE SEQUENCE</scope>
</reference>
<organism evidence="2">
    <name type="scientific">marine metagenome</name>
    <dbReference type="NCBI Taxonomy" id="408172"/>
    <lineage>
        <taxon>unclassified sequences</taxon>
        <taxon>metagenomes</taxon>
        <taxon>ecological metagenomes</taxon>
    </lineage>
</organism>
<proteinExistence type="predicted"/>